<organism evidence="1 2">
    <name type="scientific">Acrobeloides nanus</name>
    <dbReference type="NCBI Taxonomy" id="290746"/>
    <lineage>
        <taxon>Eukaryota</taxon>
        <taxon>Metazoa</taxon>
        <taxon>Ecdysozoa</taxon>
        <taxon>Nematoda</taxon>
        <taxon>Chromadorea</taxon>
        <taxon>Rhabditida</taxon>
        <taxon>Tylenchina</taxon>
        <taxon>Cephalobomorpha</taxon>
        <taxon>Cephaloboidea</taxon>
        <taxon>Cephalobidae</taxon>
        <taxon>Acrobeloides</taxon>
    </lineage>
</organism>
<name>A0A914DUC3_9BILA</name>
<dbReference type="InterPro" id="IPR051974">
    <property type="entry name" value="PUF60_regulator"/>
</dbReference>
<dbReference type="GO" id="GO:0000380">
    <property type="term" value="P:alternative mRNA splicing, via spliceosome"/>
    <property type="evidence" value="ECO:0007669"/>
    <property type="project" value="TreeGrafter"/>
</dbReference>
<dbReference type="WBParaSite" id="ACRNAN_scaffold3725.g11607.t1">
    <property type="protein sequence ID" value="ACRNAN_scaffold3725.g11607.t1"/>
    <property type="gene ID" value="ACRNAN_scaffold3725.g11607"/>
</dbReference>
<accession>A0A914DUC3</accession>
<dbReference type="GO" id="GO:0071013">
    <property type="term" value="C:catalytic step 2 spliceosome"/>
    <property type="evidence" value="ECO:0007669"/>
    <property type="project" value="TreeGrafter"/>
</dbReference>
<dbReference type="GO" id="GO:0000381">
    <property type="term" value="P:regulation of alternative mRNA splicing, via spliceosome"/>
    <property type="evidence" value="ECO:0007669"/>
    <property type="project" value="TreeGrafter"/>
</dbReference>
<sequence length="92" mass="9934">MEICEYTSLWFRAYIKARENSEKRICYIEFTTQNAVEEALSMNGFDLGGQFLRVGRSITPPDALTFSAPAGPSSLPTASALAAAAVTAKIQA</sequence>
<proteinExistence type="predicted"/>
<dbReference type="SUPFAM" id="SSF54928">
    <property type="entry name" value="RNA-binding domain, RBD"/>
    <property type="match status" value="1"/>
</dbReference>
<dbReference type="PANTHER" id="PTHR47330">
    <property type="entry name" value="POLY(U)-BINDING-SPLICING FACTOR PUF60-B-RELATED"/>
    <property type="match status" value="1"/>
</dbReference>
<evidence type="ECO:0000313" key="1">
    <source>
        <dbReference type="Proteomes" id="UP000887540"/>
    </source>
</evidence>
<dbReference type="AlphaFoldDB" id="A0A914DUC3"/>
<dbReference type="PANTHER" id="PTHR47330:SF1">
    <property type="entry name" value="POLY(U)-BINDING-SPLICING FACTOR PUF60"/>
    <property type="match status" value="1"/>
</dbReference>
<dbReference type="GO" id="GO:0071011">
    <property type="term" value="C:precatalytic spliceosome"/>
    <property type="evidence" value="ECO:0007669"/>
    <property type="project" value="TreeGrafter"/>
</dbReference>
<evidence type="ECO:0000313" key="2">
    <source>
        <dbReference type="WBParaSite" id="ACRNAN_scaffold3725.g11607.t1"/>
    </source>
</evidence>
<dbReference type="Proteomes" id="UP000887540">
    <property type="component" value="Unplaced"/>
</dbReference>
<keyword evidence="1" id="KW-1185">Reference proteome</keyword>
<dbReference type="GO" id="GO:0003723">
    <property type="term" value="F:RNA binding"/>
    <property type="evidence" value="ECO:0007669"/>
    <property type="project" value="TreeGrafter"/>
</dbReference>
<protein>
    <submittedName>
        <fullName evidence="2">RRM domain-containing protein</fullName>
    </submittedName>
</protein>
<dbReference type="InterPro" id="IPR012677">
    <property type="entry name" value="Nucleotide-bd_a/b_plait_sf"/>
</dbReference>
<dbReference type="InterPro" id="IPR035979">
    <property type="entry name" value="RBD_domain_sf"/>
</dbReference>
<reference evidence="2" key="1">
    <citation type="submission" date="2022-11" db="UniProtKB">
        <authorList>
            <consortium name="WormBaseParasite"/>
        </authorList>
    </citation>
    <scope>IDENTIFICATION</scope>
</reference>
<dbReference type="GO" id="GO:0006376">
    <property type="term" value="P:mRNA splice site recognition"/>
    <property type="evidence" value="ECO:0007669"/>
    <property type="project" value="TreeGrafter"/>
</dbReference>
<dbReference type="Gene3D" id="3.30.70.330">
    <property type="match status" value="1"/>
</dbReference>